<dbReference type="Pfam" id="PF12796">
    <property type="entry name" value="Ank_2"/>
    <property type="match status" value="2"/>
</dbReference>
<feature type="region of interest" description="Disordered" evidence="4">
    <location>
        <begin position="688"/>
        <end position="761"/>
    </location>
</feature>
<reference evidence="5" key="2">
    <citation type="journal article" date="2020" name="BMC">
        <title>Leishmania infection induces a limited differential gene expression in the sand fly midgut.</title>
        <authorList>
            <person name="Coutinho-Abreu I.V."/>
            <person name="Serafim T.D."/>
            <person name="Meneses C."/>
            <person name="Kamhawi S."/>
            <person name="Oliveira F."/>
            <person name="Valenzuela J.G."/>
        </authorList>
    </citation>
    <scope>NUCLEOTIDE SEQUENCE</scope>
    <source>
        <strain evidence="5">Jacobina</strain>
        <tissue evidence="5">Midgut</tissue>
    </source>
</reference>
<dbReference type="EMBL" id="AJWK01014606">
    <property type="status" value="NOT_ANNOTATED_CDS"/>
    <property type="molecule type" value="Genomic_DNA"/>
</dbReference>
<dbReference type="EMBL" id="AJWK01014608">
    <property type="status" value="NOT_ANNOTATED_CDS"/>
    <property type="molecule type" value="Genomic_DNA"/>
</dbReference>
<feature type="compositionally biased region" description="Basic and acidic residues" evidence="4">
    <location>
        <begin position="496"/>
        <end position="523"/>
    </location>
</feature>
<proteinExistence type="predicted"/>
<dbReference type="SUPFAM" id="SSF48403">
    <property type="entry name" value="Ankyrin repeat"/>
    <property type="match status" value="1"/>
</dbReference>
<feature type="compositionally biased region" description="Basic residues" evidence="4">
    <location>
        <begin position="713"/>
        <end position="722"/>
    </location>
</feature>
<dbReference type="InterPro" id="IPR002110">
    <property type="entry name" value="Ankyrin_rpt"/>
</dbReference>
<feature type="compositionally biased region" description="Basic and acidic residues" evidence="4">
    <location>
        <begin position="318"/>
        <end position="335"/>
    </location>
</feature>
<evidence type="ECO:0000256" key="2">
    <source>
        <dbReference type="ARBA" id="ARBA00023043"/>
    </source>
</evidence>
<protein>
    <submittedName>
        <fullName evidence="5">Protein phosphatase 1 regulatory subunit 12a bactrocera oleae</fullName>
    </submittedName>
</protein>
<keyword evidence="2 3" id="KW-0040">ANK repeat</keyword>
<dbReference type="PROSITE" id="PS50297">
    <property type="entry name" value="ANK_REP_REGION"/>
    <property type="match status" value="3"/>
</dbReference>
<dbReference type="PANTHER" id="PTHR24174:SF16">
    <property type="entry name" value="CASKIN-2"/>
    <property type="match status" value="1"/>
</dbReference>
<feature type="compositionally biased region" description="Basic and acidic residues" evidence="4">
    <location>
        <begin position="283"/>
        <end position="299"/>
    </location>
</feature>
<accession>A0A1B0CJG5</accession>
<evidence type="ECO:0000256" key="4">
    <source>
        <dbReference type="SAM" id="MobiDB-lite"/>
    </source>
</evidence>
<keyword evidence="7" id="KW-1185">Reference proteome</keyword>
<dbReference type="EMBL" id="AJWK01014611">
    <property type="status" value="NOT_ANNOTATED_CDS"/>
    <property type="molecule type" value="Genomic_DNA"/>
</dbReference>
<feature type="compositionally biased region" description="Basic residues" evidence="4">
    <location>
        <begin position="367"/>
        <end position="403"/>
    </location>
</feature>
<dbReference type="EMBL" id="AJWK01014609">
    <property type="status" value="NOT_ANNOTATED_CDS"/>
    <property type="molecule type" value="Genomic_DNA"/>
</dbReference>
<feature type="repeat" description="ANK" evidence="3">
    <location>
        <begin position="54"/>
        <end position="86"/>
    </location>
</feature>
<organism evidence="6 7">
    <name type="scientific">Lutzomyia longipalpis</name>
    <name type="common">Sand fly</name>
    <dbReference type="NCBI Taxonomy" id="7200"/>
    <lineage>
        <taxon>Eukaryota</taxon>
        <taxon>Metazoa</taxon>
        <taxon>Ecdysozoa</taxon>
        <taxon>Arthropoda</taxon>
        <taxon>Hexapoda</taxon>
        <taxon>Insecta</taxon>
        <taxon>Pterygota</taxon>
        <taxon>Neoptera</taxon>
        <taxon>Endopterygota</taxon>
        <taxon>Diptera</taxon>
        <taxon>Nematocera</taxon>
        <taxon>Psychodoidea</taxon>
        <taxon>Psychodidae</taxon>
        <taxon>Lutzomyia</taxon>
        <taxon>Lutzomyia</taxon>
    </lineage>
</organism>
<feature type="repeat" description="ANK" evidence="3">
    <location>
        <begin position="154"/>
        <end position="186"/>
    </location>
</feature>
<feature type="compositionally biased region" description="Basic and acidic residues" evidence="4">
    <location>
        <begin position="414"/>
        <end position="455"/>
    </location>
</feature>
<dbReference type="InterPro" id="IPR036770">
    <property type="entry name" value="Ankyrin_rpt-contain_sf"/>
</dbReference>
<feature type="repeat" description="ANK" evidence="3">
    <location>
        <begin position="20"/>
        <end position="53"/>
    </location>
</feature>
<dbReference type="PRINTS" id="PR01415">
    <property type="entry name" value="ANKYRIN"/>
</dbReference>
<evidence type="ECO:0000313" key="6">
    <source>
        <dbReference type="EnsemblMetazoa" id="LLOJ004667-PA"/>
    </source>
</evidence>
<feature type="region of interest" description="Disordered" evidence="4">
    <location>
        <begin position="537"/>
        <end position="673"/>
    </location>
</feature>
<dbReference type="EMBL" id="GITU01007370">
    <property type="protein sequence ID" value="MBC1176073.1"/>
    <property type="molecule type" value="Transcribed_RNA"/>
</dbReference>
<dbReference type="Gene3D" id="1.25.40.20">
    <property type="entry name" value="Ankyrin repeat-containing domain"/>
    <property type="match status" value="2"/>
</dbReference>
<name>A0A1B0CJG5_LUTLO</name>
<dbReference type="EMBL" id="AJWK01014607">
    <property type="status" value="NOT_ANNOTATED_CDS"/>
    <property type="molecule type" value="Genomic_DNA"/>
</dbReference>
<evidence type="ECO:0000256" key="3">
    <source>
        <dbReference type="PROSITE-ProRule" id="PRU00023"/>
    </source>
</evidence>
<dbReference type="VEuPathDB" id="VectorBase:LLOJ004667"/>
<feature type="compositionally biased region" description="Basic and acidic residues" evidence="4">
    <location>
        <begin position="626"/>
        <end position="636"/>
    </location>
</feature>
<sequence length="1039" mass="115939">MMKFQDQMGLGAVCYRNGIDGLTALHCAASRGHTECIDALINLCGAPTDLIDSNGCTALHYAVTLGHADATALLLNLDADPNRQDRKGRTPAHCGCAKGQFETVKMLGARNANLWLRNARGDLPVHEAALSGRRELIQWLLEQQPKHINTTSNDGRTLLHIAASNDNTDNCKMLLDFGADVNSIYRTSRNVVMTPLDCALQKGFRSTAKFLQMHGGLPAGKLHLSGRKVNALNDQQLVTPLKFTDKVSAADISAPSKENADKHSKHYVVYVKQSESDESANSQRDERSVKKRRASPESTHHKRQRYKRRTSSCSDTFRVTEKDEDMGRSKSNLEIRRRKKSRDKFYSTSEESDSDASVSSDVSFHEYKKRRSRRHCKKYNVSIRHKSPSKQYDKKHKSLKTAKKASSDAVDDGDVQKMEQTVEKKVEHTAEKKVETGEKRETKHDADDGSNEKGASRPGTATSDTDKKRPQSARVTSAQRRQKAKEQSVKQLEATAEVHEEVSEEEKKRVELVRGKSQDESRAEVVECVGATQQITTQAEVHTKDAGQAEGGALDVKERNADDEDAQSDITFTLDRADKVEDERQMANDRGEISTPKSKKDAPTEEVKTEKVKEDAAAGKSGADQQAKDTVGDEPKSFAVIDVAPSAGDDKGIRGSFTVLQKNESKSDLTRPSSFKVLDEAATGGYAAYTSDEEHSKNLEVREDSASKVDNGRRKKLKKRLKNSKDSTVEKSDDESTMRKQLQTRDQDSGFEPSPRVGRTKIPTPRAVVRKDAAFTTLDAGGRCRPEGRKLGDQSAVNMTTVTASIQRNIRRYYMERKIFQHLLELKSLQIRSSKVNEAILVKRAVDDYHKSVDALGYETGATLKRYPHKEYTFKNFEVFLYETLKSIQKTGTYNFQNISEVYREAERRLSPDYNQYEKALQCTTKTHRCLHAAHAYTGIPCAAYIPMMNHHTMPKLGFGAYRQTGVGSFYLPKILTAGLPKCSSKVSLELSHGGNKQLIPLPSDKLDSNKRYYVTFTVKGSDGVNQQSADTEHIPDKI</sequence>
<feature type="compositionally biased region" description="Basic and acidic residues" evidence="4">
    <location>
        <begin position="575"/>
        <end position="617"/>
    </location>
</feature>
<dbReference type="SMART" id="SM00248">
    <property type="entry name" value="ANK"/>
    <property type="match status" value="6"/>
</dbReference>
<reference evidence="6" key="3">
    <citation type="submission" date="2020-05" db="UniProtKB">
        <authorList>
            <consortium name="EnsemblMetazoa"/>
        </authorList>
    </citation>
    <scope>IDENTIFICATION</scope>
    <source>
        <strain evidence="6">Jacobina</strain>
    </source>
</reference>
<evidence type="ECO:0000313" key="5">
    <source>
        <dbReference type="EMBL" id="MBC1176073.1"/>
    </source>
</evidence>
<dbReference type="PANTHER" id="PTHR24174">
    <property type="entry name" value="ANKYRIN REPEAT AND STERILE ALPHA MOTIF DOMAIN-CONTAINING PROTEIN 1"/>
    <property type="match status" value="1"/>
</dbReference>
<dbReference type="AlphaFoldDB" id="A0A1B0CJG5"/>
<feature type="compositionally biased region" description="Basic and acidic residues" evidence="4">
    <location>
        <begin position="692"/>
        <end position="712"/>
    </location>
</feature>
<evidence type="ECO:0000256" key="1">
    <source>
        <dbReference type="ARBA" id="ARBA00022737"/>
    </source>
</evidence>
<dbReference type="EMBL" id="AJWK01014610">
    <property type="status" value="NOT_ANNOTATED_CDS"/>
    <property type="molecule type" value="Genomic_DNA"/>
</dbReference>
<dbReference type="PROSITE" id="PS50088">
    <property type="entry name" value="ANK_REPEAT"/>
    <property type="match status" value="3"/>
</dbReference>
<dbReference type="VEuPathDB" id="VectorBase:LLONM1_009945"/>
<feature type="compositionally biased region" description="Basic residues" evidence="4">
    <location>
        <begin position="300"/>
        <end position="310"/>
    </location>
</feature>
<feature type="region of interest" description="Disordered" evidence="4">
    <location>
        <begin position="272"/>
        <end position="523"/>
    </location>
</feature>
<feature type="compositionally biased region" description="Basic and acidic residues" evidence="4">
    <location>
        <begin position="723"/>
        <end position="748"/>
    </location>
</feature>
<dbReference type="InterPro" id="IPR033635">
    <property type="entry name" value="ANKS1/Caskin"/>
</dbReference>
<reference evidence="7" key="1">
    <citation type="submission" date="2012-05" db="EMBL/GenBank/DDBJ databases">
        <title>Whole Genome Assembly of Lutzomyia longipalpis.</title>
        <authorList>
            <person name="Richards S."/>
            <person name="Qu C."/>
            <person name="Dillon R."/>
            <person name="Worley K."/>
            <person name="Scherer S."/>
            <person name="Batterton M."/>
            <person name="Taylor A."/>
            <person name="Hawes A."/>
            <person name="Hernandez B."/>
            <person name="Kovar C."/>
            <person name="Mandapat C."/>
            <person name="Pham C."/>
            <person name="Qu C."/>
            <person name="Jing C."/>
            <person name="Bess C."/>
            <person name="Bandaranaike D."/>
            <person name="Ngo D."/>
            <person name="Ongeri F."/>
            <person name="Arias F."/>
            <person name="Lara F."/>
            <person name="Weissenberger G."/>
            <person name="Kamau G."/>
            <person name="Han H."/>
            <person name="Shen H."/>
            <person name="Dinh H."/>
            <person name="Khalil I."/>
            <person name="Jones J."/>
            <person name="Shafer J."/>
            <person name="Jayaseelan J."/>
            <person name="Quiroz J."/>
            <person name="Blankenburg K."/>
            <person name="Nguyen L."/>
            <person name="Jackson L."/>
            <person name="Francisco L."/>
            <person name="Tang L.-Y."/>
            <person name="Pu L.-L."/>
            <person name="Perales L."/>
            <person name="Lorensuhewa L."/>
            <person name="Munidasa M."/>
            <person name="Coyle M."/>
            <person name="Taylor M."/>
            <person name="Puazo M."/>
            <person name="Firestine M."/>
            <person name="Scheel M."/>
            <person name="Javaid M."/>
            <person name="Wang M."/>
            <person name="Li M."/>
            <person name="Tabassum N."/>
            <person name="Saada N."/>
            <person name="Osuji N."/>
            <person name="Aqrawi P."/>
            <person name="Fu Q."/>
            <person name="Thornton R."/>
            <person name="Raj R."/>
            <person name="Goodspeed R."/>
            <person name="Mata R."/>
            <person name="Najjar R."/>
            <person name="Gubbala S."/>
            <person name="Lee S."/>
            <person name="Denson S."/>
            <person name="Patil S."/>
            <person name="Macmil S."/>
            <person name="Qi S."/>
            <person name="Matskevitch T."/>
            <person name="Palculict T."/>
            <person name="Mathew T."/>
            <person name="Vee V."/>
            <person name="Velamala V."/>
            <person name="Korchina V."/>
            <person name="Cai W."/>
            <person name="Liu W."/>
            <person name="Dai W."/>
            <person name="Zou X."/>
            <person name="Zhu Y."/>
            <person name="Zhang Y."/>
            <person name="Wu Y.-Q."/>
            <person name="Xin Y."/>
            <person name="Nazarath L."/>
            <person name="Kovar C."/>
            <person name="Han Y."/>
            <person name="Muzny D."/>
            <person name="Gibbs R."/>
        </authorList>
    </citation>
    <scope>NUCLEOTIDE SEQUENCE [LARGE SCALE GENOMIC DNA]</scope>
    <source>
        <strain evidence="7">Jacobina</strain>
    </source>
</reference>
<keyword evidence="1" id="KW-0677">Repeat</keyword>
<dbReference type="Proteomes" id="UP000092461">
    <property type="component" value="Unassembled WGS sequence"/>
</dbReference>
<evidence type="ECO:0000313" key="7">
    <source>
        <dbReference type="Proteomes" id="UP000092461"/>
    </source>
</evidence>
<dbReference type="EnsemblMetazoa" id="LLOJ004667-RA">
    <property type="protein sequence ID" value="LLOJ004667-PA"/>
    <property type="gene ID" value="LLOJ004667"/>
</dbReference>